<dbReference type="InterPro" id="IPR001387">
    <property type="entry name" value="Cro/C1-type_HTH"/>
</dbReference>
<dbReference type="InterPro" id="IPR014710">
    <property type="entry name" value="RmlC-like_jellyroll"/>
</dbReference>
<dbReference type="EMBL" id="CP102775">
    <property type="protein sequence ID" value="UZF90110.1"/>
    <property type="molecule type" value="Genomic_DNA"/>
</dbReference>
<dbReference type="SUPFAM" id="SSF51182">
    <property type="entry name" value="RmlC-like cupins"/>
    <property type="match status" value="1"/>
</dbReference>
<dbReference type="Gene3D" id="2.60.120.10">
    <property type="entry name" value="Jelly Rolls"/>
    <property type="match status" value="1"/>
</dbReference>
<dbReference type="PANTHER" id="PTHR46797">
    <property type="entry name" value="HTH-TYPE TRANSCRIPTIONAL REGULATOR"/>
    <property type="match status" value="1"/>
</dbReference>
<evidence type="ECO:0000313" key="3">
    <source>
        <dbReference type="EMBL" id="UZF90110.1"/>
    </source>
</evidence>
<dbReference type="Pfam" id="PF01381">
    <property type="entry name" value="HTH_3"/>
    <property type="match status" value="1"/>
</dbReference>
<feature type="domain" description="HTH cro/C1-type" evidence="2">
    <location>
        <begin position="102"/>
        <end position="156"/>
    </location>
</feature>
<evidence type="ECO:0000256" key="1">
    <source>
        <dbReference type="ARBA" id="ARBA00023125"/>
    </source>
</evidence>
<name>A0A9E8A9R2_9HYPH</name>
<organism evidence="3">
    <name type="scientific">Bosea sp. NBC_00436</name>
    <dbReference type="NCBI Taxonomy" id="2969620"/>
    <lineage>
        <taxon>Bacteria</taxon>
        <taxon>Pseudomonadati</taxon>
        <taxon>Pseudomonadota</taxon>
        <taxon>Alphaproteobacteria</taxon>
        <taxon>Hyphomicrobiales</taxon>
        <taxon>Boseaceae</taxon>
        <taxon>Bosea</taxon>
    </lineage>
</organism>
<dbReference type="InterPro" id="IPR010982">
    <property type="entry name" value="Lambda_DNA-bd_dom_sf"/>
</dbReference>
<geneLocation type="plasmid" evidence="3">
    <name>pNBC436</name>
</geneLocation>
<dbReference type="CDD" id="cd02209">
    <property type="entry name" value="cupin_XRE_C"/>
    <property type="match status" value="1"/>
</dbReference>
<keyword evidence="3" id="KW-0614">Plasmid</keyword>
<dbReference type="InterPro" id="IPR013096">
    <property type="entry name" value="Cupin_2"/>
</dbReference>
<dbReference type="InterPro" id="IPR011051">
    <property type="entry name" value="RmlC_Cupin_sf"/>
</dbReference>
<dbReference type="GO" id="GO:0005829">
    <property type="term" value="C:cytosol"/>
    <property type="evidence" value="ECO:0007669"/>
    <property type="project" value="TreeGrafter"/>
</dbReference>
<dbReference type="GO" id="GO:0003700">
    <property type="term" value="F:DNA-binding transcription factor activity"/>
    <property type="evidence" value="ECO:0007669"/>
    <property type="project" value="TreeGrafter"/>
</dbReference>
<dbReference type="PANTHER" id="PTHR46797:SF2">
    <property type="entry name" value="TRANSCRIPTIONAL REGULATOR"/>
    <property type="match status" value="1"/>
</dbReference>
<dbReference type="Pfam" id="PF07883">
    <property type="entry name" value="Cupin_2"/>
    <property type="match status" value="1"/>
</dbReference>
<accession>A0A9E8A9R2</accession>
<dbReference type="InterPro" id="IPR050807">
    <property type="entry name" value="TransReg_Diox_bact_type"/>
</dbReference>
<protein>
    <submittedName>
        <fullName evidence="3">Cupin domain-containing protein</fullName>
    </submittedName>
</protein>
<keyword evidence="1" id="KW-0238">DNA-binding</keyword>
<reference evidence="3" key="1">
    <citation type="submission" date="2022-08" db="EMBL/GenBank/DDBJ databases">
        <title>Complete Genome Sequences of 2 Bosea sp. soil isolates.</title>
        <authorList>
            <person name="Alvarez Arevalo M."/>
            <person name="Sterndorff E.B."/>
            <person name="Faurdal D."/>
            <person name="Joergensen T.S."/>
            <person name="Weber T."/>
        </authorList>
    </citation>
    <scope>NUCLEOTIDE SEQUENCE</scope>
    <source>
        <strain evidence="3">NBC_00436</strain>
        <plasmid evidence="3">pNBC436</plasmid>
    </source>
</reference>
<dbReference type="PROSITE" id="PS50943">
    <property type="entry name" value="HTH_CROC1"/>
    <property type="match status" value="1"/>
</dbReference>
<dbReference type="SUPFAM" id="SSF47413">
    <property type="entry name" value="lambda repressor-like DNA-binding domains"/>
    <property type="match status" value="1"/>
</dbReference>
<evidence type="ECO:0000259" key="2">
    <source>
        <dbReference type="PROSITE" id="PS50943"/>
    </source>
</evidence>
<dbReference type="AlphaFoldDB" id="A0A9E8A9R2"/>
<gene>
    <name evidence="3" type="ORF">NWE54_26525</name>
</gene>
<dbReference type="SMART" id="SM00530">
    <property type="entry name" value="HTH_XRE"/>
    <property type="match status" value="1"/>
</dbReference>
<sequence>MQVLSLYEINASWRALPVNRDMRFAETSAVAGRGIGAGQATTERFAEAFPSGKYCQYNFPEAARNRQSLRTGHCMGNVGLMEIDLLQERREAARLLALGSQIRQLRHSRGLTMEQLAARIGRSVGYVSKVERDLLSPSLKDLVGFSVALDVQMSWFLDRGPGNAEEDGVIVRRHERRSHERDGIVTELLSPFMGGELEFMRSTYAPGAETKERIAAHKSREEGLILKGQLELWVAGRKYVLHEGDTYSCECVLPHFTRNFGTTQTVLIWVITSARS</sequence>
<dbReference type="GO" id="GO:0003677">
    <property type="term" value="F:DNA binding"/>
    <property type="evidence" value="ECO:0007669"/>
    <property type="project" value="UniProtKB-KW"/>
</dbReference>
<dbReference type="Gene3D" id="1.10.260.40">
    <property type="entry name" value="lambda repressor-like DNA-binding domains"/>
    <property type="match status" value="1"/>
</dbReference>
<dbReference type="CDD" id="cd00093">
    <property type="entry name" value="HTH_XRE"/>
    <property type="match status" value="1"/>
</dbReference>
<proteinExistence type="predicted"/>